<evidence type="ECO:0000256" key="2">
    <source>
        <dbReference type="SAM" id="Phobius"/>
    </source>
</evidence>
<organism evidence="3 4">
    <name type="scientific">Dipteronia sinensis</name>
    <dbReference type="NCBI Taxonomy" id="43782"/>
    <lineage>
        <taxon>Eukaryota</taxon>
        <taxon>Viridiplantae</taxon>
        <taxon>Streptophyta</taxon>
        <taxon>Embryophyta</taxon>
        <taxon>Tracheophyta</taxon>
        <taxon>Spermatophyta</taxon>
        <taxon>Magnoliopsida</taxon>
        <taxon>eudicotyledons</taxon>
        <taxon>Gunneridae</taxon>
        <taxon>Pentapetalae</taxon>
        <taxon>rosids</taxon>
        <taxon>malvids</taxon>
        <taxon>Sapindales</taxon>
        <taxon>Sapindaceae</taxon>
        <taxon>Hippocastanoideae</taxon>
        <taxon>Acereae</taxon>
        <taxon>Dipteronia</taxon>
    </lineage>
</organism>
<reference evidence="3" key="1">
    <citation type="journal article" date="2023" name="Plant J.">
        <title>Genome sequences and population genomics provide insights into the demographic history, inbreeding, and mutation load of two 'living fossil' tree species of Dipteronia.</title>
        <authorList>
            <person name="Feng Y."/>
            <person name="Comes H.P."/>
            <person name="Chen J."/>
            <person name="Zhu S."/>
            <person name="Lu R."/>
            <person name="Zhang X."/>
            <person name="Li P."/>
            <person name="Qiu J."/>
            <person name="Olsen K.M."/>
            <person name="Qiu Y."/>
        </authorList>
    </citation>
    <scope>NUCLEOTIDE SEQUENCE</scope>
    <source>
        <strain evidence="3">NBL</strain>
    </source>
</reference>
<sequence length="94" mass="10017">MSHIKIKPPAPKQDLINTINYLFVVAALVVGAAFSGALQIPSDGRNGSNDARHASTAPAPSNGGTISTNEFNNLKEWYLFLFLQSYGASSLLLP</sequence>
<keyword evidence="2" id="KW-1133">Transmembrane helix</keyword>
<feature type="transmembrane region" description="Helical" evidence="2">
    <location>
        <begin position="21"/>
        <end position="40"/>
    </location>
</feature>
<comment type="caution">
    <text evidence="3">The sequence shown here is derived from an EMBL/GenBank/DDBJ whole genome shotgun (WGS) entry which is preliminary data.</text>
</comment>
<name>A0AAD9ZL28_9ROSI</name>
<evidence type="ECO:0000313" key="3">
    <source>
        <dbReference type="EMBL" id="KAK3184161.1"/>
    </source>
</evidence>
<keyword evidence="2" id="KW-0472">Membrane</keyword>
<evidence type="ECO:0000256" key="1">
    <source>
        <dbReference type="SAM" id="MobiDB-lite"/>
    </source>
</evidence>
<proteinExistence type="predicted"/>
<feature type="region of interest" description="Disordered" evidence="1">
    <location>
        <begin position="44"/>
        <end position="67"/>
    </location>
</feature>
<dbReference type="AlphaFoldDB" id="A0AAD9ZL28"/>
<keyword evidence="2" id="KW-0812">Transmembrane</keyword>
<feature type="compositionally biased region" description="Polar residues" evidence="1">
    <location>
        <begin position="58"/>
        <end position="67"/>
    </location>
</feature>
<evidence type="ECO:0000313" key="4">
    <source>
        <dbReference type="Proteomes" id="UP001281410"/>
    </source>
</evidence>
<dbReference type="EMBL" id="JANJYJ010000010">
    <property type="protein sequence ID" value="KAK3184161.1"/>
    <property type="molecule type" value="Genomic_DNA"/>
</dbReference>
<protein>
    <submittedName>
        <fullName evidence="3">Uncharacterized protein</fullName>
    </submittedName>
</protein>
<gene>
    <name evidence="3" type="ORF">Dsin_031447</name>
</gene>
<dbReference type="Proteomes" id="UP001281410">
    <property type="component" value="Unassembled WGS sequence"/>
</dbReference>
<accession>A0AAD9ZL28</accession>
<keyword evidence="4" id="KW-1185">Reference proteome</keyword>